<evidence type="ECO:0000259" key="1">
    <source>
        <dbReference type="Pfam" id="PF20282"/>
    </source>
</evidence>
<dbReference type="Pfam" id="PF20282">
    <property type="entry name" value="CTD6"/>
    <property type="match status" value="1"/>
</dbReference>
<feature type="domain" description="ABC-three component systems C-terminal" evidence="1">
    <location>
        <begin position="224"/>
        <end position="351"/>
    </location>
</feature>
<sequence>MSLRTQKKRAPNQLVIKQGAVPPAVRLMHISDKEWEQFIASACRLRTINGASYASVILLGNANDKGRDIEARLTKELKENQWDLYQAKHYGNALTPSDIFPELAKLFRHLLAKSYPTPRKYYICGPRNSGPTLHDLIAAPGKLQEALLTAWREGKNGLLDQKELLTPEMEEFIQDFDFSRFEECLVADLIDWHANDRSAHFALFGIEPERGDDPEVPMMTEPHEAIYIEELLLAYAEHQGSPITVADAFGSDTYGEHLAAARSAFYSAEGLRRFSRDIYPDDEFGKLLTMVKTGISVALSPQLKTGLDRHDAAVSAASSLNVSDSVLHPRLRGGDLPGSCHHLVNEKRLKWVRK</sequence>
<name>A0ABT0MMV7_9GAMM</name>
<proteinExistence type="predicted"/>
<accession>A0ABT0MMV7</accession>
<keyword evidence="3" id="KW-1185">Reference proteome</keyword>
<comment type="caution">
    <text evidence="2">The sequence shown here is derived from an EMBL/GenBank/DDBJ whole genome shotgun (WGS) entry which is preliminary data.</text>
</comment>
<evidence type="ECO:0000313" key="2">
    <source>
        <dbReference type="EMBL" id="MCL1635569.1"/>
    </source>
</evidence>
<organism evidence="2 3">
    <name type="scientific">Luteimonas galliterrae</name>
    <dbReference type="NCBI Taxonomy" id="2940486"/>
    <lineage>
        <taxon>Bacteria</taxon>
        <taxon>Pseudomonadati</taxon>
        <taxon>Pseudomonadota</taxon>
        <taxon>Gammaproteobacteria</taxon>
        <taxon>Lysobacterales</taxon>
        <taxon>Lysobacteraceae</taxon>
        <taxon>Luteimonas</taxon>
    </lineage>
</organism>
<gene>
    <name evidence="2" type="ORF">M2650_13150</name>
</gene>
<dbReference type="InterPro" id="IPR046914">
    <property type="entry name" value="ABC-3C_CTD6"/>
</dbReference>
<evidence type="ECO:0000313" key="3">
    <source>
        <dbReference type="Proteomes" id="UP001431217"/>
    </source>
</evidence>
<dbReference type="Proteomes" id="UP001431217">
    <property type="component" value="Unassembled WGS sequence"/>
</dbReference>
<protein>
    <recommendedName>
        <fullName evidence="1">ABC-three component systems C-terminal domain-containing protein</fullName>
    </recommendedName>
</protein>
<dbReference type="EMBL" id="JAMBEP010000003">
    <property type="protein sequence ID" value="MCL1635569.1"/>
    <property type="molecule type" value="Genomic_DNA"/>
</dbReference>
<reference evidence="2 3" key="1">
    <citation type="submission" date="2022-05" db="EMBL/GenBank/DDBJ databases">
        <title>Luteimonas sp. SX5, whole genome shotgun sequencing project.</title>
        <authorList>
            <person name="Zhao G."/>
            <person name="Shen L."/>
        </authorList>
    </citation>
    <scope>NUCLEOTIDE SEQUENCE [LARGE SCALE GENOMIC DNA]</scope>
    <source>
        <strain evidence="2 3">SX5</strain>
    </source>
</reference>
<dbReference type="RefSeq" id="WP_249475248.1">
    <property type="nucleotide sequence ID" value="NZ_JAMBEP010000003.1"/>
</dbReference>